<evidence type="ECO:0000256" key="3">
    <source>
        <dbReference type="ARBA" id="ARBA00023163"/>
    </source>
</evidence>
<dbReference type="EMBL" id="ML004472">
    <property type="protein sequence ID" value="RKP29873.1"/>
    <property type="molecule type" value="Genomic_DNA"/>
</dbReference>
<keyword evidence="4" id="KW-0539">Nucleus</keyword>
<dbReference type="GO" id="GO:0005634">
    <property type="term" value="C:nucleus"/>
    <property type="evidence" value="ECO:0007669"/>
    <property type="project" value="UniProtKB-SubCell"/>
</dbReference>
<dbReference type="CDD" id="cd00076">
    <property type="entry name" value="HFD_SF"/>
    <property type="match status" value="1"/>
</dbReference>
<evidence type="ECO:0000256" key="2">
    <source>
        <dbReference type="ARBA" id="ARBA00023015"/>
    </source>
</evidence>
<organism evidence="6 7">
    <name type="scientific">Metschnikowia bicuspidata</name>
    <dbReference type="NCBI Taxonomy" id="27322"/>
    <lineage>
        <taxon>Eukaryota</taxon>
        <taxon>Fungi</taxon>
        <taxon>Dikarya</taxon>
        <taxon>Ascomycota</taxon>
        <taxon>Saccharomycotina</taxon>
        <taxon>Pichiomycetes</taxon>
        <taxon>Metschnikowiaceae</taxon>
        <taxon>Metschnikowia</taxon>
    </lineage>
</organism>
<keyword evidence="2" id="KW-0805">Transcription regulation</keyword>
<evidence type="ECO:0000256" key="4">
    <source>
        <dbReference type="ARBA" id="ARBA00023242"/>
    </source>
</evidence>
<dbReference type="Pfam" id="PF07524">
    <property type="entry name" value="Bromo_TP"/>
    <property type="match status" value="1"/>
</dbReference>
<protein>
    <recommendedName>
        <fullName evidence="5">Bromodomain associated domain-containing protein</fullName>
    </recommendedName>
</protein>
<evidence type="ECO:0000259" key="5">
    <source>
        <dbReference type="SMART" id="SM00576"/>
    </source>
</evidence>
<sequence>MEDEFFFSLLRISVAQILKALGFDKCKPSVLNIVTDLYIQHLRLVVQKAQKFATARTSCPHAVGVPDVFQAFLATGTMRPLRFGSIDRKPCLDDTNTRSGEAFLLWLRYSDQYAVSRRLSEVSPSLIHNLMEKRRVDTSSETDQERKKRRIKERQDFYNQLKQGEDATAEAMGGYVDDLDDDEISAGDRLSWLTYLAQKDLKLGHNLKFVNSCLQDSLMDVQNNPRFHPKRKDADNALLSFQAHILNNTRNDYSVLQVHDADDQDASVFPSLLLKELLPYNVKYDLVLCDDRLELYI</sequence>
<accession>A0A4P9ZAT5</accession>
<dbReference type="SMART" id="SM00576">
    <property type="entry name" value="BTP"/>
    <property type="match status" value="1"/>
</dbReference>
<keyword evidence="3" id="KW-0804">Transcription</keyword>
<feature type="non-terminal residue" evidence="6">
    <location>
        <position position="297"/>
    </location>
</feature>
<dbReference type="GO" id="GO:0046982">
    <property type="term" value="F:protein heterodimerization activity"/>
    <property type="evidence" value="ECO:0007669"/>
    <property type="project" value="InterPro"/>
</dbReference>
<proteinExistence type="predicted"/>
<dbReference type="InterPro" id="IPR009072">
    <property type="entry name" value="Histone-fold"/>
</dbReference>
<feature type="domain" description="Bromodomain associated" evidence="5">
    <location>
        <begin position="3"/>
        <end position="77"/>
    </location>
</feature>
<evidence type="ECO:0000313" key="6">
    <source>
        <dbReference type="EMBL" id="RKP29873.1"/>
    </source>
</evidence>
<dbReference type="OrthoDB" id="5402929at2759"/>
<comment type="subcellular location">
    <subcellularLocation>
        <location evidence="1">Nucleus</location>
    </subcellularLocation>
</comment>
<name>A0A4P9ZAT5_9ASCO</name>
<dbReference type="InterPro" id="IPR006565">
    <property type="entry name" value="BTP"/>
</dbReference>
<reference evidence="7" key="1">
    <citation type="journal article" date="2018" name="Nat. Microbiol.">
        <title>Leveraging single-cell genomics to expand the fungal tree of life.</title>
        <authorList>
            <person name="Ahrendt S.R."/>
            <person name="Quandt C.A."/>
            <person name="Ciobanu D."/>
            <person name="Clum A."/>
            <person name="Salamov A."/>
            <person name="Andreopoulos B."/>
            <person name="Cheng J.F."/>
            <person name="Woyke T."/>
            <person name="Pelin A."/>
            <person name="Henrissat B."/>
            <person name="Reynolds N.K."/>
            <person name="Benny G.L."/>
            <person name="Smith M.E."/>
            <person name="James T.Y."/>
            <person name="Grigoriev I.V."/>
        </authorList>
    </citation>
    <scope>NUCLEOTIDE SEQUENCE [LARGE SCALE GENOMIC DNA]</scope>
    <source>
        <strain evidence="7">Baker2002</strain>
    </source>
</reference>
<dbReference type="Gene3D" id="1.10.20.10">
    <property type="entry name" value="Histone, subunit A"/>
    <property type="match status" value="1"/>
</dbReference>
<evidence type="ECO:0000256" key="1">
    <source>
        <dbReference type="ARBA" id="ARBA00004123"/>
    </source>
</evidence>
<keyword evidence="7" id="KW-1185">Reference proteome</keyword>
<evidence type="ECO:0000313" key="7">
    <source>
        <dbReference type="Proteomes" id="UP000268321"/>
    </source>
</evidence>
<gene>
    <name evidence="6" type="ORF">METBISCDRAFT_10740</name>
</gene>
<dbReference type="Proteomes" id="UP000268321">
    <property type="component" value="Unassembled WGS sequence"/>
</dbReference>
<dbReference type="AlphaFoldDB" id="A0A4P9ZAT5"/>